<evidence type="ECO:0000313" key="2">
    <source>
        <dbReference type="EMBL" id="MBD8868544.1"/>
    </source>
</evidence>
<evidence type="ECO:0000313" key="3">
    <source>
        <dbReference type="Proteomes" id="UP000616839"/>
    </source>
</evidence>
<dbReference type="SUPFAM" id="SSF53067">
    <property type="entry name" value="Actin-like ATPase domain"/>
    <property type="match status" value="2"/>
</dbReference>
<dbReference type="Gene3D" id="3.30.420.40">
    <property type="match status" value="2"/>
</dbReference>
<dbReference type="GO" id="GO:0002949">
    <property type="term" value="P:tRNA threonylcarbamoyladenosine modification"/>
    <property type="evidence" value="ECO:0007669"/>
    <property type="project" value="InterPro"/>
</dbReference>
<dbReference type="InterPro" id="IPR022496">
    <property type="entry name" value="T6A_TsaB"/>
</dbReference>
<reference evidence="2" key="1">
    <citation type="submission" date="2020-09" db="EMBL/GenBank/DDBJ databases">
        <title>Nocardioides sp. strain MJB4 16S ribosomal RNA gene Genome sequencing and assembly.</title>
        <authorList>
            <person name="Kim I."/>
        </authorList>
    </citation>
    <scope>NUCLEOTIDE SEQUENCE</scope>
    <source>
        <strain evidence="2">MJB4</strain>
    </source>
</reference>
<dbReference type="AlphaFoldDB" id="A0A927Q0K5"/>
<dbReference type="Proteomes" id="UP000616839">
    <property type="component" value="Unassembled WGS sequence"/>
</dbReference>
<dbReference type="InterPro" id="IPR043129">
    <property type="entry name" value="ATPase_NBD"/>
</dbReference>
<dbReference type="RefSeq" id="WP_192140276.1">
    <property type="nucleotide sequence ID" value="NZ_JACYXZ010000001.1"/>
</dbReference>
<dbReference type="GO" id="GO:0005829">
    <property type="term" value="C:cytosol"/>
    <property type="evidence" value="ECO:0007669"/>
    <property type="project" value="TreeGrafter"/>
</dbReference>
<dbReference type="PANTHER" id="PTHR11735:SF11">
    <property type="entry name" value="TRNA THREONYLCARBAMOYLADENOSINE BIOSYNTHESIS PROTEIN TSAB"/>
    <property type="match status" value="1"/>
</dbReference>
<dbReference type="Pfam" id="PF00814">
    <property type="entry name" value="TsaD"/>
    <property type="match status" value="1"/>
</dbReference>
<gene>
    <name evidence="2" type="primary">tsaB</name>
    <name evidence="2" type="ORF">IE331_02805</name>
</gene>
<dbReference type="PANTHER" id="PTHR11735">
    <property type="entry name" value="TRNA N6-ADENOSINE THREONYLCARBAMOYLTRANSFERASE"/>
    <property type="match status" value="1"/>
</dbReference>
<proteinExistence type="predicted"/>
<comment type="caution">
    <text evidence="2">The sequence shown here is derived from an EMBL/GenBank/DDBJ whole genome shotgun (WGS) entry which is preliminary data.</text>
</comment>
<dbReference type="CDD" id="cd24032">
    <property type="entry name" value="ASKHA_NBD_TsaB"/>
    <property type="match status" value="1"/>
</dbReference>
<feature type="domain" description="Gcp-like" evidence="1">
    <location>
        <begin position="32"/>
        <end position="142"/>
    </location>
</feature>
<evidence type="ECO:0000259" key="1">
    <source>
        <dbReference type="Pfam" id="PF00814"/>
    </source>
</evidence>
<keyword evidence="3" id="KW-1185">Reference proteome</keyword>
<sequence length="212" mass="22362">MLLALDTSSPQVSVALARDADVLDEAASEQTMKHGEQLAPMVAALLERTGTDRGELTAIAAGVGPGPFTGLRVGLVTARTLGHVLGIPVYGVCSLDVLAAEAVLTGDVAEDFVVATDARRREVYWARYGPRAERLTDPAVDRPLDVDWAGPVVGEGASLYPATFPLGLAPERPSAGWLARLVAEERATLLEPEPMYLRRPDAVAPGKPKSVS</sequence>
<organism evidence="2 3">
    <name type="scientific">Nocardioides donggukensis</name>
    <dbReference type="NCBI Taxonomy" id="2774019"/>
    <lineage>
        <taxon>Bacteria</taxon>
        <taxon>Bacillati</taxon>
        <taxon>Actinomycetota</taxon>
        <taxon>Actinomycetes</taxon>
        <taxon>Propionibacteriales</taxon>
        <taxon>Nocardioidaceae</taxon>
        <taxon>Nocardioides</taxon>
    </lineage>
</organism>
<dbReference type="NCBIfam" id="TIGR03725">
    <property type="entry name" value="T6A_YeaZ"/>
    <property type="match status" value="1"/>
</dbReference>
<name>A0A927Q0K5_9ACTN</name>
<accession>A0A927Q0K5</accession>
<protein>
    <submittedName>
        <fullName evidence="2">tRNA (Adenosine(37)-N6)-threonylcarbamoyltransferase complex dimerization subunit type 1 TsaB</fullName>
    </submittedName>
</protein>
<dbReference type="InterPro" id="IPR000905">
    <property type="entry name" value="Gcp-like_dom"/>
</dbReference>
<dbReference type="EMBL" id="JACYXZ010000001">
    <property type="protein sequence ID" value="MBD8868544.1"/>
    <property type="molecule type" value="Genomic_DNA"/>
</dbReference>